<comment type="caution">
    <text evidence="1">The sequence shown here is derived from an EMBL/GenBank/DDBJ whole genome shotgun (WGS) entry which is preliminary data.</text>
</comment>
<evidence type="ECO:0000313" key="1">
    <source>
        <dbReference type="EMBL" id="KKN15255.1"/>
    </source>
</evidence>
<dbReference type="AlphaFoldDB" id="A0A0F9N6K4"/>
<proteinExistence type="predicted"/>
<reference evidence="1" key="1">
    <citation type="journal article" date="2015" name="Nature">
        <title>Complex archaea that bridge the gap between prokaryotes and eukaryotes.</title>
        <authorList>
            <person name="Spang A."/>
            <person name="Saw J.H."/>
            <person name="Jorgensen S.L."/>
            <person name="Zaremba-Niedzwiedzka K."/>
            <person name="Martijn J."/>
            <person name="Lind A.E."/>
            <person name="van Eijk R."/>
            <person name="Schleper C."/>
            <person name="Guy L."/>
            <person name="Ettema T.J."/>
        </authorList>
    </citation>
    <scope>NUCLEOTIDE SEQUENCE</scope>
</reference>
<organism evidence="1">
    <name type="scientific">marine sediment metagenome</name>
    <dbReference type="NCBI Taxonomy" id="412755"/>
    <lineage>
        <taxon>unclassified sequences</taxon>
        <taxon>metagenomes</taxon>
        <taxon>ecological metagenomes</taxon>
    </lineage>
</organism>
<gene>
    <name evidence="1" type="ORF">LCGC14_0987740</name>
</gene>
<sequence>MGTEEKWGFSLLFTNNRLVGINLLGKVPCETIQIYKDEIIKMEVPISIIQKQDGNTYLFPDMAIEIEQGNKIGVMLL</sequence>
<accession>A0A0F9N6K4</accession>
<protein>
    <submittedName>
        <fullName evidence="1">Uncharacterized protein</fullName>
    </submittedName>
</protein>
<dbReference type="EMBL" id="LAZR01003729">
    <property type="protein sequence ID" value="KKN15255.1"/>
    <property type="molecule type" value="Genomic_DNA"/>
</dbReference>
<name>A0A0F9N6K4_9ZZZZ</name>